<dbReference type="InterPro" id="IPR043129">
    <property type="entry name" value="ATPase_NBD"/>
</dbReference>
<protein>
    <submittedName>
        <fullName evidence="2">ROK family protein</fullName>
    </submittedName>
</protein>
<comment type="caution">
    <text evidence="2">The sequence shown here is derived from an EMBL/GenBank/DDBJ whole genome shotgun (WGS) entry which is preliminary data.</text>
</comment>
<dbReference type="InterPro" id="IPR036390">
    <property type="entry name" value="WH_DNA-bd_sf"/>
</dbReference>
<dbReference type="PATRIC" id="fig|1261066.4.peg.12"/>
<reference evidence="2 3" key="1">
    <citation type="submission" date="2013-06" db="EMBL/GenBank/DDBJ databases">
        <authorList>
            <person name="Weinstock G."/>
            <person name="Sodergren E."/>
            <person name="Lobos E.A."/>
            <person name="Fulton L."/>
            <person name="Fulton R."/>
            <person name="Courtney L."/>
            <person name="Fronick C."/>
            <person name="O'Laughlin M."/>
            <person name="Godfrey J."/>
            <person name="Wilson R.M."/>
            <person name="Miner T."/>
            <person name="Farmer C."/>
            <person name="Delehaunty K."/>
            <person name="Cordes M."/>
            <person name="Minx P."/>
            <person name="Tomlinson C."/>
            <person name="Chen J."/>
            <person name="Wollam A."/>
            <person name="Pepin K.H."/>
            <person name="Bhonagiri V."/>
            <person name="Zhang X."/>
            <person name="Warren W."/>
            <person name="Mitreva M."/>
            <person name="Mardis E.R."/>
            <person name="Wilson R.K."/>
        </authorList>
    </citation>
    <scope>NUCLEOTIDE SEQUENCE [LARGE SCALE GENOMIC DNA]</scope>
    <source>
        <strain evidence="2 3">JCP8108</strain>
    </source>
</reference>
<accession>S4GSX7</accession>
<evidence type="ECO:0000313" key="2">
    <source>
        <dbReference type="EMBL" id="EPI49542.1"/>
    </source>
</evidence>
<gene>
    <name evidence="2" type="ORF">HMPREF1581_00013</name>
</gene>
<dbReference type="EMBL" id="ATJJ01000001">
    <property type="protein sequence ID" value="EPI49542.1"/>
    <property type="molecule type" value="Genomic_DNA"/>
</dbReference>
<dbReference type="InterPro" id="IPR000600">
    <property type="entry name" value="ROK"/>
</dbReference>
<dbReference type="PANTHER" id="PTHR18964:SF149">
    <property type="entry name" value="BIFUNCTIONAL UDP-N-ACETYLGLUCOSAMINE 2-EPIMERASE_N-ACETYLMANNOSAMINE KINASE"/>
    <property type="match status" value="1"/>
</dbReference>
<sequence length="433" mass="47766">MQLMDYSKHKSAMSLYNSQLDPARSKSIRNHNLTLIANTLTSSNKHYSRAELARITGLNRSTLTRLVDSLIEYGIISELHSEITGSGRPAVPLTPSLHTYASIGLSLSKSNLEACVIDISGNILSRYYEQINDTNPTIILKKIKNIIYSTKQKLQKANLPTVSISIAISGLMSTTEQHKISSPNLKWSHVDLSDFYNKNDKDNNLEFIPISFIDLAAAGAYAEIYLRNKKGNTIPNFLYIHSGNSIDTALIKNNTFEQGCNNWGGKFGHVFVSSGKSNCSCGHTGCLESFAGSRALIREGKLGENASINNFYAALFRNEPAATRAANIAAEKLGIAISSFINIFDIPVFIFDGIYSEIFDSVKDKIIETIKERAICSNWSSIEIMKSTVPGNASALGAAWKGMNEFLNTPELWIKKSKETLSYYPIQSMSSDI</sequence>
<dbReference type="AlphaFoldDB" id="S4GSX7"/>
<dbReference type="Proteomes" id="UP000014521">
    <property type="component" value="Unassembled WGS sequence"/>
</dbReference>
<name>S4GSX7_GARVA</name>
<dbReference type="SUPFAM" id="SSF46785">
    <property type="entry name" value="Winged helix' DNA-binding domain"/>
    <property type="match status" value="1"/>
</dbReference>
<comment type="similarity">
    <text evidence="1">Belongs to the ROK (NagC/XylR) family.</text>
</comment>
<proteinExistence type="inferred from homology"/>
<evidence type="ECO:0000313" key="3">
    <source>
        <dbReference type="Proteomes" id="UP000014521"/>
    </source>
</evidence>
<dbReference type="Pfam" id="PF00480">
    <property type="entry name" value="ROK"/>
    <property type="match status" value="1"/>
</dbReference>
<dbReference type="RefSeq" id="WP_016810463.1">
    <property type="nucleotide sequence ID" value="NZ_KE347188.1"/>
</dbReference>
<organism evidence="2 3">
    <name type="scientific">Gardnerella vaginalis JCP8108</name>
    <dbReference type="NCBI Taxonomy" id="1261066"/>
    <lineage>
        <taxon>Bacteria</taxon>
        <taxon>Bacillati</taxon>
        <taxon>Actinomycetota</taxon>
        <taxon>Actinomycetes</taxon>
        <taxon>Bifidobacteriales</taxon>
        <taxon>Bifidobacteriaceae</taxon>
        <taxon>Gardnerella</taxon>
    </lineage>
</organism>
<dbReference type="HOGENOM" id="CLU_036604_13_2_11"/>
<dbReference type="Gene3D" id="1.10.10.10">
    <property type="entry name" value="Winged helix-like DNA-binding domain superfamily/Winged helix DNA-binding domain"/>
    <property type="match status" value="1"/>
</dbReference>
<dbReference type="InterPro" id="IPR036388">
    <property type="entry name" value="WH-like_DNA-bd_sf"/>
</dbReference>
<dbReference type="PANTHER" id="PTHR18964">
    <property type="entry name" value="ROK (REPRESSOR, ORF, KINASE) FAMILY"/>
    <property type="match status" value="1"/>
</dbReference>
<dbReference type="Gene3D" id="3.30.420.40">
    <property type="match status" value="2"/>
</dbReference>
<dbReference type="SUPFAM" id="SSF53067">
    <property type="entry name" value="Actin-like ATPase domain"/>
    <property type="match status" value="2"/>
</dbReference>
<evidence type="ECO:0000256" key="1">
    <source>
        <dbReference type="ARBA" id="ARBA00006479"/>
    </source>
</evidence>